<dbReference type="NCBIfam" id="TIGR01673">
    <property type="entry name" value="holin_LLH"/>
    <property type="match status" value="1"/>
</dbReference>
<protein>
    <submittedName>
        <fullName evidence="2">Phage holin</fullName>
    </submittedName>
</protein>
<gene>
    <name evidence="2" type="ORF">FWJ32_07520</name>
</gene>
<keyword evidence="1" id="KW-1133">Transmembrane helix</keyword>
<keyword evidence="1" id="KW-0472">Membrane</keyword>
<keyword evidence="1" id="KW-0812">Transmembrane</keyword>
<comment type="caution">
    <text evidence="2">The sequence shown here is derived from an EMBL/GenBank/DDBJ whole genome shotgun (WGS) entry which is preliminary data.</text>
</comment>
<proteinExistence type="predicted"/>
<organism evidence="2 3">
    <name type="scientific">Calorimonas adulescens</name>
    <dbReference type="NCBI Taxonomy" id="2606906"/>
    <lineage>
        <taxon>Bacteria</taxon>
        <taxon>Bacillati</taxon>
        <taxon>Bacillota</taxon>
        <taxon>Clostridia</taxon>
        <taxon>Thermoanaerobacterales</taxon>
        <taxon>Thermoanaerobacteraceae</taxon>
        <taxon>Calorimonas</taxon>
    </lineage>
</organism>
<feature type="transmembrane region" description="Helical" evidence="1">
    <location>
        <begin position="12"/>
        <end position="32"/>
    </location>
</feature>
<dbReference type="EMBL" id="VTPS01000010">
    <property type="protein sequence ID" value="TZE81819.1"/>
    <property type="molecule type" value="Genomic_DNA"/>
</dbReference>
<keyword evidence="3" id="KW-1185">Reference proteome</keyword>
<evidence type="ECO:0000256" key="1">
    <source>
        <dbReference type="SAM" id="Phobius"/>
    </source>
</evidence>
<dbReference type="InterPro" id="IPR010026">
    <property type="entry name" value="Phage_holin_LL-H"/>
</dbReference>
<evidence type="ECO:0000313" key="3">
    <source>
        <dbReference type="Proteomes" id="UP000322976"/>
    </source>
</evidence>
<dbReference type="Proteomes" id="UP000322976">
    <property type="component" value="Unassembled WGS sequence"/>
</dbReference>
<reference evidence="2 3" key="1">
    <citation type="submission" date="2019-08" db="EMBL/GenBank/DDBJ databases">
        <title>Calorimonas adulescens gen. nov., sp. nov., an anaerobic thermophilic bacterium from Sakhalin hot spring.</title>
        <authorList>
            <person name="Khomyakova M.A."/>
            <person name="Merkel A.Y."/>
            <person name="Novikov A."/>
            <person name="Bonch-Osmolovskaya E.A."/>
            <person name="Slobodkin A.I."/>
        </authorList>
    </citation>
    <scope>NUCLEOTIDE SEQUENCE [LARGE SCALE GENOMIC DNA]</scope>
    <source>
        <strain evidence="2 3">A05MB</strain>
    </source>
</reference>
<sequence length="106" mass="11987">MNGGDDMSDILTVIISVIISVLIYFIGLPYLVKTLGQDRMDTIMQIVKNVVYSIEQTLRDVDGEVKKQEAMKLAKEILGSLKIEIDDKMLDMLIESAVFLMNNSFR</sequence>
<accession>A0A5D8QCH9</accession>
<dbReference type="AlphaFoldDB" id="A0A5D8QCH9"/>
<name>A0A5D8QCH9_9THEO</name>
<evidence type="ECO:0000313" key="2">
    <source>
        <dbReference type="EMBL" id="TZE81819.1"/>
    </source>
</evidence>
<dbReference type="Pfam" id="PF09682">
    <property type="entry name" value="Phage_holin_6_1"/>
    <property type="match status" value="1"/>
</dbReference>